<dbReference type="InterPro" id="IPR051433">
    <property type="entry name" value="CIBP"/>
</dbReference>
<dbReference type="InParanoid" id="A0A194QXA8"/>
<keyword evidence="1" id="KW-0479">Metal-binding</keyword>
<dbReference type="InterPro" id="IPR018247">
    <property type="entry name" value="EF_Hand_1_Ca_BS"/>
</dbReference>
<evidence type="ECO:0000313" key="6">
    <source>
        <dbReference type="EMBL" id="KPJ09590.1"/>
    </source>
</evidence>
<keyword evidence="3" id="KW-0106">Calcium</keyword>
<dbReference type="PANTHER" id="PTHR45791:SF9">
    <property type="entry name" value="FREQUENIN-1-LIKE PROTEIN"/>
    <property type="match status" value="1"/>
</dbReference>
<keyword evidence="2" id="KW-0677">Repeat</keyword>
<dbReference type="Gene3D" id="1.10.238.10">
    <property type="entry name" value="EF-hand"/>
    <property type="match status" value="2"/>
</dbReference>
<dbReference type="SUPFAM" id="SSF47473">
    <property type="entry name" value="EF-hand"/>
    <property type="match status" value="1"/>
</dbReference>
<dbReference type="PANTHER" id="PTHR45791">
    <property type="entry name" value="CALCIUM AND INTEGRIN BINDING FAMILY MEMBER 2"/>
    <property type="match status" value="1"/>
</dbReference>
<feature type="domain" description="EF-hand" evidence="5">
    <location>
        <begin position="102"/>
        <end position="137"/>
    </location>
</feature>
<evidence type="ECO:0000256" key="4">
    <source>
        <dbReference type="ARBA" id="ARBA00022842"/>
    </source>
</evidence>
<evidence type="ECO:0000313" key="7">
    <source>
        <dbReference type="Proteomes" id="UP000053240"/>
    </source>
</evidence>
<name>A0A194QXA8_PAPMA</name>
<evidence type="ECO:0000259" key="5">
    <source>
        <dbReference type="PROSITE" id="PS50222"/>
    </source>
</evidence>
<dbReference type="InterPro" id="IPR002048">
    <property type="entry name" value="EF_hand_dom"/>
</dbReference>
<keyword evidence="6" id="KW-0401">Integrin</keyword>
<evidence type="ECO:0000256" key="1">
    <source>
        <dbReference type="ARBA" id="ARBA00022723"/>
    </source>
</evidence>
<dbReference type="GO" id="GO:0005509">
    <property type="term" value="F:calcium ion binding"/>
    <property type="evidence" value="ECO:0007669"/>
    <property type="project" value="InterPro"/>
</dbReference>
<accession>A0A194QXA8</accession>
<proteinExistence type="predicted"/>
<gene>
    <name evidence="6" type="ORF">RR48_13224</name>
</gene>
<keyword evidence="7" id="KW-1185">Reference proteome</keyword>
<dbReference type="SMART" id="SM00054">
    <property type="entry name" value="EFh"/>
    <property type="match status" value="2"/>
</dbReference>
<sequence>MGIGESYPGLTEDVLEDYTTLTYLNKGEILYLMKKFYSIDPNKIQNNYHHRFEKDLIIKKFDVLQNNPFQDRIFHVFSSKNDDCFSFEDLLDLCSAMSAECPTEVKAAWAFRIFDLDGDGQISTGDISEILDRLTGCSKDRFYRLDAESKTKIANVILDEIKLDNTGGIGLNEFKIIMSRIPEFHSSFYFRRPASVRPGRKGKPLVRPLSPGSTTGCLYLTWLDGKPRYVLQV</sequence>
<reference evidence="6 7" key="1">
    <citation type="journal article" date="2015" name="Nat. Commun.">
        <title>Outbred genome sequencing and CRISPR/Cas9 gene editing in butterflies.</title>
        <authorList>
            <person name="Li X."/>
            <person name="Fan D."/>
            <person name="Zhang W."/>
            <person name="Liu G."/>
            <person name="Zhang L."/>
            <person name="Zhao L."/>
            <person name="Fang X."/>
            <person name="Chen L."/>
            <person name="Dong Y."/>
            <person name="Chen Y."/>
            <person name="Ding Y."/>
            <person name="Zhao R."/>
            <person name="Feng M."/>
            <person name="Zhu Y."/>
            <person name="Feng Y."/>
            <person name="Jiang X."/>
            <person name="Zhu D."/>
            <person name="Xiang H."/>
            <person name="Feng X."/>
            <person name="Li S."/>
            <person name="Wang J."/>
            <person name="Zhang G."/>
            <person name="Kronforst M.R."/>
            <person name="Wang W."/>
        </authorList>
    </citation>
    <scope>NUCLEOTIDE SEQUENCE [LARGE SCALE GENOMIC DNA]</scope>
    <source>
        <strain evidence="6">Ya'a_city_454_Pm</strain>
        <tissue evidence="6">Whole body</tissue>
    </source>
</reference>
<dbReference type="PROSITE" id="PS50222">
    <property type="entry name" value="EF_HAND_2"/>
    <property type="match status" value="1"/>
</dbReference>
<keyword evidence="4" id="KW-0460">Magnesium</keyword>
<dbReference type="InterPro" id="IPR011992">
    <property type="entry name" value="EF-hand-dom_pair"/>
</dbReference>
<dbReference type="GO" id="GO:0007229">
    <property type="term" value="P:integrin-mediated signaling pathway"/>
    <property type="evidence" value="ECO:0007669"/>
    <property type="project" value="UniProtKB-KW"/>
</dbReference>
<dbReference type="GO" id="GO:0000287">
    <property type="term" value="F:magnesium ion binding"/>
    <property type="evidence" value="ECO:0007669"/>
    <property type="project" value="TreeGrafter"/>
</dbReference>
<organism evidence="6 7">
    <name type="scientific">Papilio machaon</name>
    <name type="common">Old World swallowtail butterfly</name>
    <dbReference type="NCBI Taxonomy" id="76193"/>
    <lineage>
        <taxon>Eukaryota</taxon>
        <taxon>Metazoa</taxon>
        <taxon>Ecdysozoa</taxon>
        <taxon>Arthropoda</taxon>
        <taxon>Hexapoda</taxon>
        <taxon>Insecta</taxon>
        <taxon>Pterygota</taxon>
        <taxon>Neoptera</taxon>
        <taxon>Endopterygota</taxon>
        <taxon>Lepidoptera</taxon>
        <taxon>Glossata</taxon>
        <taxon>Ditrysia</taxon>
        <taxon>Papilionoidea</taxon>
        <taxon>Papilionidae</taxon>
        <taxon>Papilioninae</taxon>
        <taxon>Papilio</taxon>
    </lineage>
</organism>
<evidence type="ECO:0000256" key="2">
    <source>
        <dbReference type="ARBA" id="ARBA00022737"/>
    </source>
</evidence>
<dbReference type="AlphaFoldDB" id="A0A194QXA8"/>
<dbReference type="EMBL" id="KQ461073">
    <property type="protein sequence ID" value="KPJ09590.1"/>
    <property type="molecule type" value="Genomic_DNA"/>
</dbReference>
<dbReference type="Pfam" id="PF13499">
    <property type="entry name" value="EF-hand_7"/>
    <property type="match status" value="1"/>
</dbReference>
<evidence type="ECO:0000256" key="3">
    <source>
        <dbReference type="ARBA" id="ARBA00022837"/>
    </source>
</evidence>
<dbReference type="STRING" id="76193.A0A194QXA8"/>
<dbReference type="Proteomes" id="UP000053240">
    <property type="component" value="Unassembled WGS sequence"/>
</dbReference>
<dbReference type="FunFam" id="1.10.238.10:FF:000079">
    <property type="entry name" value="Calcium and integrin-binding family member 2"/>
    <property type="match status" value="1"/>
</dbReference>
<dbReference type="PROSITE" id="PS00018">
    <property type="entry name" value="EF_HAND_1"/>
    <property type="match status" value="1"/>
</dbReference>
<protein>
    <submittedName>
        <fullName evidence="6">Calcium and integrin-binding protein 1</fullName>
    </submittedName>
</protein>